<keyword evidence="3" id="KW-1185">Reference proteome</keyword>
<name>A0A1U7CRI9_9BACT</name>
<proteinExistence type="predicted"/>
<reference evidence="3" key="1">
    <citation type="submission" date="2016-12" db="EMBL/GenBank/DDBJ databases">
        <title>Comparative genomics of four Isosphaeraceae planctomycetes: a common pool of plasmids and glycoside hydrolase genes.</title>
        <authorList>
            <person name="Ivanova A."/>
        </authorList>
    </citation>
    <scope>NUCLEOTIDE SEQUENCE [LARGE SCALE GENOMIC DNA]</scope>
    <source>
        <strain evidence="3">PX4</strain>
    </source>
</reference>
<evidence type="ECO:0000256" key="1">
    <source>
        <dbReference type="SAM" id="Phobius"/>
    </source>
</evidence>
<accession>A0A1U7CRI9</accession>
<evidence type="ECO:0008006" key="4">
    <source>
        <dbReference type="Google" id="ProtNLM"/>
    </source>
</evidence>
<feature type="transmembrane region" description="Helical" evidence="1">
    <location>
        <begin position="25"/>
        <end position="49"/>
    </location>
</feature>
<dbReference type="OrthoDB" id="4868247at2"/>
<keyword evidence="1" id="KW-0812">Transmembrane</keyword>
<dbReference type="Pfam" id="PF14345">
    <property type="entry name" value="GDYXXLXY"/>
    <property type="match status" value="1"/>
</dbReference>
<dbReference type="RefSeq" id="WP_076346886.1">
    <property type="nucleotide sequence ID" value="NZ_CP019082.1"/>
</dbReference>
<gene>
    <name evidence="2" type="ORF">BSF38_03008</name>
</gene>
<dbReference type="STRING" id="1387353.BSF38_03008"/>
<dbReference type="EMBL" id="CP019082">
    <property type="protein sequence ID" value="APW61493.1"/>
    <property type="molecule type" value="Genomic_DNA"/>
</dbReference>
<sequence length="202" mass="22134">MLDVDANPKRPEPGLWRRLAAREPALVVAAAVFQLAILGWMIGGMMLMFRDSRVVLLQVVPVDPRDLMRGDYVILSYPFSRLPSGEVEGLPGPYTSDNQQAWHGRPVFVTLVPEADGSHYRGELVSASPPPSGTVYIQGTLQSASRIDFGIESFYVQEGQGKAYEEAVKQNQLWAEVALTPNGWGTVRGLRIEGDDHAGSGR</sequence>
<dbReference type="InterPro" id="IPR025833">
    <property type="entry name" value="GDYXXLXY"/>
</dbReference>
<keyword evidence="1" id="KW-1133">Transmembrane helix</keyword>
<protein>
    <recommendedName>
        <fullName evidence="4">Membrane-anchored protein</fullName>
    </recommendedName>
</protein>
<evidence type="ECO:0000313" key="3">
    <source>
        <dbReference type="Proteomes" id="UP000186309"/>
    </source>
</evidence>
<evidence type="ECO:0000313" key="2">
    <source>
        <dbReference type="EMBL" id="APW61493.1"/>
    </source>
</evidence>
<dbReference type="KEGG" id="pbor:BSF38_03008"/>
<dbReference type="Proteomes" id="UP000186309">
    <property type="component" value="Chromosome"/>
</dbReference>
<organism evidence="2 3">
    <name type="scientific">Paludisphaera borealis</name>
    <dbReference type="NCBI Taxonomy" id="1387353"/>
    <lineage>
        <taxon>Bacteria</taxon>
        <taxon>Pseudomonadati</taxon>
        <taxon>Planctomycetota</taxon>
        <taxon>Planctomycetia</taxon>
        <taxon>Isosphaerales</taxon>
        <taxon>Isosphaeraceae</taxon>
        <taxon>Paludisphaera</taxon>
    </lineage>
</organism>
<dbReference type="AlphaFoldDB" id="A0A1U7CRI9"/>
<keyword evidence="1" id="KW-0472">Membrane</keyword>